<dbReference type="InterPro" id="IPR036388">
    <property type="entry name" value="WH-like_DNA-bd_sf"/>
</dbReference>
<sequence length="334" mass="37005">MTDNSIRSTGSEAKTGTDLTLRGLKTFVAVEETRTIGGAAERIGSSPSSVSQQITALEQAVGAKLFDRRGRPITLTPAGQVLRRHAHKILETVAEAQTELAELNLTALPKLNLSIIDDFDVSLTPALVSRLQAQFRNCFVSASSGRSDVMVQELVSRRSDIAIAAILPDDTSAYWVTPLLRENYFMICAKGVIDPDQEILPQLSALPCVQFSEETHAGHQITQHLRRVRFTPPRRFAFDASRSVYASVVQSGGWALTSPLNMLDAERFAPYIDVHQMPFPALSRRIWLIARSDELGRLPERLATDCRRIINRQTISRIVEIAPQLVNAIEVLHE</sequence>
<organism evidence="6 7">
    <name type="scientific">Hwanghaeella grinnelliae</name>
    <dbReference type="NCBI Taxonomy" id="2500179"/>
    <lineage>
        <taxon>Bacteria</taxon>
        <taxon>Pseudomonadati</taxon>
        <taxon>Pseudomonadota</taxon>
        <taxon>Alphaproteobacteria</taxon>
        <taxon>Rhodospirillales</taxon>
        <taxon>Rhodospirillaceae</taxon>
        <taxon>Hwanghaeella</taxon>
    </lineage>
</organism>
<evidence type="ECO:0000259" key="5">
    <source>
        <dbReference type="PROSITE" id="PS50931"/>
    </source>
</evidence>
<dbReference type="Proteomes" id="UP000287447">
    <property type="component" value="Unassembled WGS sequence"/>
</dbReference>
<gene>
    <name evidence="6" type="ORF">EOI86_03185</name>
</gene>
<dbReference type="InterPro" id="IPR000847">
    <property type="entry name" value="LysR_HTH_N"/>
</dbReference>
<dbReference type="PROSITE" id="PS50931">
    <property type="entry name" value="HTH_LYSR"/>
    <property type="match status" value="1"/>
</dbReference>
<evidence type="ECO:0000256" key="1">
    <source>
        <dbReference type="ARBA" id="ARBA00009437"/>
    </source>
</evidence>
<dbReference type="FunFam" id="1.10.10.10:FF:000001">
    <property type="entry name" value="LysR family transcriptional regulator"/>
    <property type="match status" value="1"/>
</dbReference>
<reference evidence="7" key="1">
    <citation type="submission" date="2019-01" db="EMBL/GenBank/DDBJ databases">
        <title>Gri0909 isolated from a small marine red alga.</title>
        <authorList>
            <person name="Kim J."/>
            <person name="Jeong S.E."/>
            <person name="Jeon C.O."/>
        </authorList>
    </citation>
    <scope>NUCLEOTIDE SEQUENCE [LARGE SCALE GENOMIC DNA]</scope>
    <source>
        <strain evidence="7">Gri0909</strain>
    </source>
</reference>
<dbReference type="PANTHER" id="PTHR30126:SF40">
    <property type="entry name" value="HTH-TYPE TRANSCRIPTIONAL REGULATOR GLTR"/>
    <property type="match status" value="1"/>
</dbReference>
<dbReference type="SUPFAM" id="SSF53850">
    <property type="entry name" value="Periplasmic binding protein-like II"/>
    <property type="match status" value="1"/>
</dbReference>
<dbReference type="Pfam" id="PF03466">
    <property type="entry name" value="LysR_substrate"/>
    <property type="match status" value="1"/>
</dbReference>
<keyword evidence="4" id="KW-0804">Transcription</keyword>
<dbReference type="CDD" id="cd05466">
    <property type="entry name" value="PBP2_LTTR_substrate"/>
    <property type="match status" value="1"/>
</dbReference>
<dbReference type="InterPro" id="IPR036390">
    <property type="entry name" value="WH_DNA-bd_sf"/>
</dbReference>
<evidence type="ECO:0000256" key="3">
    <source>
        <dbReference type="ARBA" id="ARBA00023125"/>
    </source>
</evidence>
<dbReference type="Gene3D" id="1.10.10.10">
    <property type="entry name" value="Winged helix-like DNA-binding domain superfamily/Winged helix DNA-binding domain"/>
    <property type="match status" value="1"/>
</dbReference>
<dbReference type="EMBL" id="SADE01000001">
    <property type="protein sequence ID" value="RVU38309.1"/>
    <property type="molecule type" value="Genomic_DNA"/>
</dbReference>
<evidence type="ECO:0000256" key="2">
    <source>
        <dbReference type="ARBA" id="ARBA00023015"/>
    </source>
</evidence>
<dbReference type="Gene3D" id="3.40.190.290">
    <property type="match status" value="1"/>
</dbReference>
<comment type="caution">
    <text evidence="6">The sequence shown here is derived from an EMBL/GenBank/DDBJ whole genome shotgun (WGS) entry which is preliminary data.</text>
</comment>
<dbReference type="OrthoDB" id="9791253at2"/>
<keyword evidence="3" id="KW-0238">DNA-binding</keyword>
<dbReference type="GO" id="GO:0000976">
    <property type="term" value="F:transcription cis-regulatory region binding"/>
    <property type="evidence" value="ECO:0007669"/>
    <property type="project" value="TreeGrafter"/>
</dbReference>
<feature type="domain" description="HTH lysR-type" evidence="5">
    <location>
        <begin position="19"/>
        <end position="76"/>
    </location>
</feature>
<keyword evidence="7" id="KW-1185">Reference proteome</keyword>
<dbReference type="RefSeq" id="WP_127763681.1">
    <property type="nucleotide sequence ID" value="NZ_SADE01000001.1"/>
</dbReference>
<dbReference type="PANTHER" id="PTHR30126">
    <property type="entry name" value="HTH-TYPE TRANSCRIPTIONAL REGULATOR"/>
    <property type="match status" value="1"/>
</dbReference>
<dbReference type="SUPFAM" id="SSF46785">
    <property type="entry name" value="Winged helix' DNA-binding domain"/>
    <property type="match status" value="1"/>
</dbReference>
<name>A0A3S2VQZ8_9PROT</name>
<dbReference type="Pfam" id="PF00126">
    <property type="entry name" value="HTH_1"/>
    <property type="match status" value="1"/>
</dbReference>
<comment type="similarity">
    <text evidence="1">Belongs to the LysR transcriptional regulatory family.</text>
</comment>
<evidence type="ECO:0000313" key="7">
    <source>
        <dbReference type="Proteomes" id="UP000287447"/>
    </source>
</evidence>
<dbReference type="InterPro" id="IPR005119">
    <property type="entry name" value="LysR_subst-bd"/>
</dbReference>
<accession>A0A3S2VQZ8</accession>
<evidence type="ECO:0000256" key="4">
    <source>
        <dbReference type="ARBA" id="ARBA00023163"/>
    </source>
</evidence>
<keyword evidence="2" id="KW-0805">Transcription regulation</keyword>
<dbReference type="AlphaFoldDB" id="A0A3S2VQZ8"/>
<dbReference type="GO" id="GO:0003700">
    <property type="term" value="F:DNA-binding transcription factor activity"/>
    <property type="evidence" value="ECO:0007669"/>
    <property type="project" value="InterPro"/>
</dbReference>
<proteinExistence type="inferred from homology"/>
<protein>
    <submittedName>
        <fullName evidence="6">LysR family transcriptional regulator</fullName>
    </submittedName>
</protein>
<evidence type="ECO:0000313" key="6">
    <source>
        <dbReference type="EMBL" id="RVU38309.1"/>
    </source>
</evidence>